<evidence type="ECO:0000256" key="2">
    <source>
        <dbReference type="SAM" id="MobiDB-lite"/>
    </source>
</evidence>
<dbReference type="RefSeq" id="XP_068352697.1">
    <property type="nucleotide sequence ID" value="XM_068509395.1"/>
</dbReference>
<accession>A0A1J4JK95</accession>
<keyword evidence="5" id="KW-1185">Reference proteome</keyword>
<evidence type="ECO:0000313" key="4">
    <source>
        <dbReference type="EMBL" id="OHS99560.1"/>
    </source>
</evidence>
<dbReference type="InterPro" id="IPR013763">
    <property type="entry name" value="Cyclin-like_dom"/>
</dbReference>
<dbReference type="Gene3D" id="1.10.472.10">
    <property type="entry name" value="Cyclin-like"/>
    <property type="match status" value="2"/>
</dbReference>
<feature type="compositionally biased region" description="Polar residues" evidence="2">
    <location>
        <begin position="44"/>
        <end position="54"/>
    </location>
</feature>
<evidence type="ECO:0000256" key="1">
    <source>
        <dbReference type="RuleBase" id="RU000383"/>
    </source>
</evidence>
<comment type="caution">
    <text evidence="4">The sequence shown here is derived from an EMBL/GenBank/DDBJ whole genome shotgun (WGS) entry which is preliminary data.</text>
</comment>
<dbReference type="VEuPathDB" id="TrichDB:TRFO_33976"/>
<feature type="domain" description="Cyclin-like" evidence="3">
    <location>
        <begin position="241"/>
        <end position="324"/>
    </location>
</feature>
<evidence type="ECO:0000313" key="5">
    <source>
        <dbReference type="Proteomes" id="UP000179807"/>
    </source>
</evidence>
<dbReference type="GeneID" id="94844099"/>
<dbReference type="EMBL" id="MLAK01000999">
    <property type="protein sequence ID" value="OHS99560.1"/>
    <property type="molecule type" value="Genomic_DNA"/>
</dbReference>
<dbReference type="SMART" id="SM00385">
    <property type="entry name" value="CYCLIN"/>
    <property type="match status" value="1"/>
</dbReference>
<sequence>MNEKENDKSASNTADYESIPRPTTPEFDFPLTQLPNPTPEYSPEYSQSPFRGSQYCPSQKHDCNSNVSQNIASQGDTGGNRLDFWSQEKISFNFDECSQAGCSQSRCSQFYCSQVDEIAFCSQANPVEYNPKVYPLDSYTCVPMYRASIIAEVRAADLKLTPTDSILEAQNQALNICNTTSDIFCKASINSDGKSENNENNNMSNVSGLKNEVNHSIYQSEVHLNDDYNTITASDREAMIVWMIDNMVQLEVSSRALFLAVRLFDRSLTKIKMDKETIMKYTIACLSLGAKFENSFAQSVSNYAESSQKFTEDEIINSEKDILLAFNFELNQPTEIFFLKIWLNSVCGDNDLAMTVVFVGFCSFFNITVRTELAEVVAAAVFRIAVNACGNKKYCLSVLNETIELYGETRIKSCEEAIVDTIGQIVSDENSTLRCMFAMPERGSVATKYNYEVSK</sequence>
<dbReference type="InterPro" id="IPR039361">
    <property type="entry name" value="Cyclin"/>
</dbReference>
<dbReference type="InterPro" id="IPR006671">
    <property type="entry name" value="Cyclin_N"/>
</dbReference>
<name>A0A1J4JK95_9EUKA</name>
<dbReference type="Pfam" id="PF00134">
    <property type="entry name" value="Cyclin_N"/>
    <property type="match status" value="1"/>
</dbReference>
<reference evidence="4" key="1">
    <citation type="submission" date="2016-10" db="EMBL/GenBank/DDBJ databases">
        <authorList>
            <person name="Benchimol M."/>
            <person name="Almeida L.G."/>
            <person name="Vasconcelos A.T."/>
            <person name="Perreira-Neves A."/>
            <person name="Rosa I.A."/>
            <person name="Tasca T."/>
            <person name="Bogo M.R."/>
            <person name="de Souza W."/>
        </authorList>
    </citation>
    <scope>NUCLEOTIDE SEQUENCE [LARGE SCALE GENOMIC DNA]</scope>
    <source>
        <strain evidence="4">K</strain>
    </source>
</reference>
<keyword evidence="1" id="KW-0195">Cyclin</keyword>
<dbReference type="SUPFAM" id="SSF47954">
    <property type="entry name" value="Cyclin-like"/>
    <property type="match status" value="1"/>
</dbReference>
<feature type="region of interest" description="Disordered" evidence="2">
    <location>
        <begin position="1"/>
        <end position="54"/>
    </location>
</feature>
<comment type="similarity">
    <text evidence="1">Belongs to the cyclin family.</text>
</comment>
<dbReference type="PANTHER" id="PTHR10177">
    <property type="entry name" value="CYCLINS"/>
    <property type="match status" value="1"/>
</dbReference>
<organism evidence="4 5">
    <name type="scientific">Tritrichomonas foetus</name>
    <dbReference type="NCBI Taxonomy" id="1144522"/>
    <lineage>
        <taxon>Eukaryota</taxon>
        <taxon>Metamonada</taxon>
        <taxon>Parabasalia</taxon>
        <taxon>Tritrichomonadida</taxon>
        <taxon>Tritrichomonadidae</taxon>
        <taxon>Tritrichomonas</taxon>
    </lineage>
</organism>
<evidence type="ECO:0000259" key="3">
    <source>
        <dbReference type="SMART" id="SM00385"/>
    </source>
</evidence>
<proteinExistence type="inferred from homology"/>
<dbReference type="AlphaFoldDB" id="A0A1J4JK95"/>
<gene>
    <name evidence="4" type="ORF">TRFO_33976</name>
</gene>
<dbReference type="OrthoDB" id="5590282at2759"/>
<dbReference type="Proteomes" id="UP000179807">
    <property type="component" value="Unassembled WGS sequence"/>
</dbReference>
<dbReference type="InterPro" id="IPR036915">
    <property type="entry name" value="Cyclin-like_sf"/>
</dbReference>
<protein>
    <recommendedName>
        <fullName evidence="3">Cyclin-like domain-containing protein</fullName>
    </recommendedName>
</protein>